<evidence type="ECO:0000313" key="2">
    <source>
        <dbReference type="Proteomes" id="UP001459277"/>
    </source>
</evidence>
<name>A0AAW2DEA1_9ROSI</name>
<dbReference type="Proteomes" id="UP001459277">
    <property type="component" value="Unassembled WGS sequence"/>
</dbReference>
<dbReference type="AlphaFoldDB" id="A0AAW2DEA1"/>
<dbReference type="EMBL" id="JAZDWU010000003">
    <property type="protein sequence ID" value="KAL0008955.1"/>
    <property type="molecule type" value="Genomic_DNA"/>
</dbReference>
<proteinExistence type="predicted"/>
<gene>
    <name evidence="1" type="ORF">SO802_010457</name>
</gene>
<accession>A0AAW2DEA1</accession>
<reference evidence="1 2" key="1">
    <citation type="submission" date="2024-01" db="EMBL/GenBank/DDBJ databases">
        <title>A telomere-to-telomere, gap-free genome of sweet tea (Lithocarpus litseifolius).</title>
        <authorList>
            <person name="Zhou J."/>
        </authorList>
    </citation>
    <scope>NUCLEOTIDE SEQUENCE [LARGE SCALE GENOMIC DNA]</scope>
    <source>
        <strain evidence="1">Zhou-2022a</strain>
        <tissue evidence="1">Leaf</tissue>
    </source>
</reference>
<evidence type="ECO:0000313" key="1">
    <source>
        <dbReference type="EMBL" id="KAL0008955.1"/>
    </source>
</evidence>
<organism evidence="1 2">
    <name type="scientific">Lithocarpus litseifolius</name>
    <dbReference type="NCBI Taxonomy" id="425828"/>
    <lineage>
        <taxon>Eukaryota</taxon>
        <taxon>Viridiplantae</taxon>
        <taxon>Streptophyta</taxon>
        <taxon>Embryophyta</taxon>
        <taxon>Tracheophyta</taxon>
        <taxon>Spermatophyta</taxon>
        <taxon>Magnoliopsida</taxon>
        <taxon>eudicotyledons</taxon>
        <taxon>Gunneridae</taxon>
        <taxon>Pentapetalae</taxon>
        <taxon>rosids</taxon>
        <taxon>fabids</taxon>
        <taxon>Fagales</taxon>
        <taxon>Fagaceae</taxon>
        <taxon>Lithocarpus</taxon>
    </lineage>
</organism>
<comment type="caution">
    <text evidence="1">The sequence shown here is derived from an EMBL/GenBank/DDBJ whole genome shotgun (WGS) entry which is preliminary data.</text>
</comment>
<sequence>MEYLAHLIQHEVDLQHWKGIKTSRDGPTFIHLFIADDLILFAKVSKRNSTTIKNTLEKFCFVSGQKINFSKSRIFFSPHTSPSKISQVENDLCISSCRDFGKYLGVPIITDQRSSRAYNFLINKLRSMLANSLSLAGRMILINSVIPTHVMQCHLLPAKICNVMDKLNRNFLWGNSSTKKKLHLLKWQTVTKPKLLGGLGIKESGHRNKVLLAKRVWDLRENSNSLHACLFSSKYPPNSSQSKCRSTSWSSLCKAKTLCDKGTRWLICNGTQIKFWLDNWTGFGPL</sequence>
<protein>
    <recommendedName>
        <fullName evidence="3">Reverse transcriptase domain-containing protein</fullName>
    </recommendedName>
</protein>
<dbReference type="PANTHER" id="PTHR33116">
    <property type="entry name" value="REVERSE TRANSCRIPTASE ZINC-BINDING DOMAIN-CONTAINING PROTEIN-RELATED-RELATED"/>
    <property type="match status" value="1"/>
</dbReference>
<keyword evidence="2" id="KW-1185">Reference proteome</keyword>
<dbReference type="PANTHER" id="PTHR33116:SF70">
    <property type="entry name" value="NON-LTR RETROELEMENT REVERSE TRANSCRIPTASE-LIKE PROTEIN"/>
    <property type="match status" value="1"/>
</dbReference>
<evidence type="ECO:0008006" key="3">
    <source>
        <dbReference type="Google" id="ProtNLM"/>
    </source>
</evidence>